<name>A0ACB5RW77_9PEZI</name>
<evidence type="ECO:0000313" key="1">
    <source>
        <dbReference type="EMBL" id="GME24716.1"/>
    </source>
</evidence>
<comment type="caution">
    <text evidence="1">The sequence shown here is derived from an EMBL/GenBank/DDBJ whole genome shotgun (WGS) entry which is preliminary data.</text>
</comment>
<evidence type="ECO:0000313" key="2">
    <source>
        <dbReference type="Proteomes" id="UP001165186"/>
    </source>
</evidence>
<proteinExistence type="predicted"/>
<dbReference type="EMBL" id="BSXG01000015">
    <property type="protein sequence ID" value="GME24716.1"/>
    <property type="molecule type" value="Genomic_DNA"/>
</dbReference>
<keyword evidence="2" id="KW-1185">Reference proteome</keyword>
<sequence>MGLHSPNFVAGDSCESVTTRNGITFNQFYEWNPSIGPDCWFLVIGNTYCRFCEYITVHRNWLFWSHLHHWTFDGLHFFGVKVLGVNFHIHAINFGLHVSWFYVLSLHLFSAHFNTFRLHQYKQPEHFDRHSVDAHYLWHVIIHFEPNFYHFQYGIANSCRLPSIERHHIHCSDGSKC</sequence>
<dbReference type="Proteomes" id="UP001165186">
    <property type="component" value="Unassembled WGS sequence"/>
</dbReference>
<organism evidence="1 2">
    <name type="scientific">Neofusicoccum parvum</name>
    <dbReference type="NCBI Taxonomy" id="310453"/>
    <lineage>
        <taxon>Eukaryota</taxon>
        <taxon>Fungi</taxon>
        <taxon>Dikarya</taxon>
        <taxon>Ascomycota</taxon>
        <taxon>Pezizomycotina</taxon>
        <taxon>Dothideomycetes</taxon>
        <taxon>Dothideomycetes incertae sedis</taxon>
        <taxon>Botryosphaeriales</taxon>
        <taxon>Botryosphaeriaceae</taxon>
        <taxon>Neofusicoccum</taxon>
    </lineage>
</organism>
<protein>
    <submittedName>
        <fullName evidence="1">Uncharacterized protein</fullName>
    </submittedName>
</protein>
<gene>
    <name evidence="1" type="primary">g5857</name>
    <name evidence="1" type="ORF">NpPPO83_00005857</name>
</gene>
<accession>A0ACB5RW77</accession>
<reference evidence="1" key="1">
    <citation type="submission" date="2024-09" db="EMBL/GenBank/DDBJ databases">
        <title>Draft Genome Sequences of Neofusicoccum parvum.</title>
        <authorList>
            <person name="Ashida A."/>
            <person name="Camagna M."/>
            <person name="Tanaka A."/>
            <person name="Takemoto D."/>
        </authorList>
    </citation>
    <scope>NUCLEOTIDE SEQUENCE</scope>
    <source>
        <strain evidence="1">PPO83</strain>
    </source>
</reference>